<comment type="caution">
    <text evidence="1">The sequence shown here is derived from an EMBL/GenBank/DDBJ whole genome shotgun (WGS) entry which is preliminary data.</text>
</comment>
<gene>
    <name evidence="1" type="ORF">DPMN_072658</name>
</gene>
<organism evidence="1 2">
    <name type="scientific">Dreissena polymorpha</name>
    <name type="common">Zebra mussel</name>
    <name type="synonym">Mytilus polymorpha</name>
    <dbReference type="NCBI Taxonomy" id="45954"/>
    <lineage>
        <taxon>Eukaryota</taxon>
        <taxon>Metazoa</taxon>
        <taxon>Spiralia</taxon>
        <taxon>Lophotrochozoa</taxon>
        <taxon>Mollusca</taxon>
        <taxon>Bivalvia</taxon>
        <taxon>Autobranchia</taxon>
        <taxon>Heteroconchia</taxon>
        <taxon>Euheterodonta</taxon>
        <taxon>Imparidentia</taxon>
        <taxon>Neoheterodontei</taxon>
        <taxon>Myida</taxon>
        <taxon>Dreissenoidea</taxon>
        <taxon>Dreissenidae</taxon>
        <taxon>Dreissena</taxon>
    </lineage>
</organism>
<accession>A0A9D4BXP7</accession>
<protein>
    <submittedName>
        <fullName evidence="1">Uncharacterized protein</fullName>
    </submittedName>
</protein>
<sequence>MREGLPSGHRDSAPVPSRTTCAEHVRLLSQTRDLPTYDQHPLQERAWLQDRPQG</sequence>
<keyword evidence="2" id="KW-1185">Reference proteome</keyword>
<reference evidence="1" key="2">
    <citation type="submission" date="2020-11" db="EMBL/GenBank/DDBJ databases">
        <authorList>
            <person name="McCartney M.A."/>
            <person name="Auch B."/>
            <person name="Kono T."/>
            <person name="Mallez S."/>
            <person name="Becker A."/>
            <person name="Gohl D.M."/>
            <person name="Silverstein K.A.T."/>
            <person name="Koren S."/>
            <person name="Bechman K.B."/>
            <person name="Herman A."/>
            <person name="Abrahante J.E."/>
            <person name="Garbe J."/>
        </authorList>
    </citation>
    <scope>NUCLEOTIDE SEQUENCE</scope>
    <source>
        <strain evidence="1">Duluth1</strain>
        <tissue evidence="1">Whole animal</tissue>
    </source>
</reference>
<dbReference type="Proteomes" id="UP000828390">
    <property type="component" value="Unassembled WGS sequence"/>
</dbReference>
<evidence type="ECO:0000313" key="2">
    <source>
        <dbReference type="Proteomes" id="UP000828390"/>
    </source>
</evidence>
<name>A0A9D4BXP7_DREPO</name>
<dbReference type="EMBL" id="JAIWYP010000014">
    <property type="protein sequence ID" value="KAH3712899.1"/>
    <property type="molecule type" value="Genomic_DNA"/>
</dbReference>
<reference evidence="1" key="1">
    <citation type="journal article" date="2019" name="bioRxiv">
        <title>The Genome of the Zebra Mussel, Dreissena polymorpha: A Resource for Invasive Species Research.</title>
        <authorList>
            <person name="McCartney M.A."/>
            <person name="Auch B."/>
            <person name="Kono T."/>
            <person name="Mallez S."/>
            <person name="Zhang Y."/>
            <person name="Obille A."/>
            <person name="Becker A."/>
            <person name="Abrahante J.E."/>
            <person name="Garbe J."/>
            <person name="Badalamenti J.P."/>
            <person name="Herman A."/>
            <person name="Mangelson H."/>
            <person name="Liachko I."/>
            <person name="Sullivan S."/>
            <person name="Sone E.D."/>
            <person name="Koren S."/>
            <person name="Silverstein K.A.T."/>
            <person name="Beckman K.B."/>
            <person name="Gohl D.M."/>
        </authorList>
    </citation>
    <scope>NUCLEOTIDE SEQUENCE</scope>
    <source>
        <strain evidence="1">Duluth1</strain>
        <tissue evidence="1">Whole animal</tissue>
    </source>
</reference>
<dbReference type="AlphaFoldDB" id="A0A9D4BXP7"/>
<evidence type="ECO:0000313" key="1">
    <source>
        <dbReference type="EMBL" id="KAH3712899.1"/>
    </source>
</evidence>
<proteinExistence type="predicted"/>